<evidence type="ECO:0000256" key="2">
    <source>
        <dbReference type="SAM" id="Phobius"/>
    </source>
</evidence>
<keyword evidence="2" id="KW-0812">Transmembrane</keyword>
<reference evidence="3 4" key="1">
    <citation type="submission" date="2016-06" db="EMBL/GenBank/DDBJ databases">
        <authorList>
            <person name="Kjaerup R.B."/>
            <person name="Dalgaard T.S."/>
            <person name="Juul-Madsen H.R."/>
        </authorList>
    </citation>
    <scope>NUCLEOTIDE SEQUENCE [LARGE SCALE GENOMIC DNA]</scope>
    <source>
        <strain evidence="3 4">DSM 43363</strain>
    </source>
</reference>
<feature type="transmembrane region" description="Helical" evidence="2">
    <location>
        <begin position="54"/>
        <end position="76"/>
    </location>
</feature>
<proteinExistence type="predicted"/>
<dbReference type="Proteomes" id="UP000199343">
    <property type="component" value="Unassembled WGS sequence"/>
</dbReference>
<evidence type="ECO:0000256" key="1">
    <source>
        <dbReference type="SAM" id="MobiDB-lite"/>
    </source>
</evidence>
<keyword evidence="2" id="KW-0472">Membrane</keyword>
<accession>A0A1C6VL76</accession>
<sequence length="83" mass="8369">MVSGTSSTQFHRPRATPAAARSKGSRAGVAVAVTVGGPVGVFAAGFGMARDAQLTAWLLLALLITASGYGIVRLVLRSVAGSR</sequence>
<dbReference type="EMBL" id="FMIC01000002">
    <property type="protein sequence ID" value="SCL66987.1"/>
    <property type="molecule type" value="Genomic_DNA"/>
</dbReference>
<feature type="transmembrane region" description="Helical" evidence="2">
    <location>
        <begin position="27"/>
        <end position="48"/>
    </location>
</feature>
<dbReference type="RefSeq" id="WP_245716115.1">
    <property type="nucleotide sequence ID" value="NZ_FMIC01000002.1"/>
</dbReference>
<protein>
    <submittedName>
        <fullName evidence="3">Uncharacterized protein</fullName>
    </submittedName>
</protein>
<evidence type="ECO:0000313" key="3">
    <source>
        <dbReference type="EMBL" id="SCL66987.1"/>
    </source>
</evidence>
<feature type="region of interest" description="Disordered" evidence="1">
    <location>
        <begin position="1"/>
        <end position="26"/>
    </location>
</feature>
<keyword evidence="2" id="KW-1133">Transmembrane helix</keyword>
<dbReference type="STRING" id="47871.GA0070608_3413"/>
<gene>
    <name evidence="3" type="ORF">GA0070608_3413</name>
</gene>
<feature type="compositionally biased region" description="Polar residues" evidence="1">
    <location>
        <begin position="1"/>
        <end position="10"/>
    </location>
</feature>
<dbReference type="AlphaFoldDB" id="A0A1C6VL76"/>
<evidence type="ECO:0000313" key="4">
    <source>
        <dbReference type="Proteomes" id="UP000199343"/>
    </source>
</evidence>
<name>A0A1C6VL76_9ACTN</name>
<organism evidence="3 4">
    <name type="scientific">Micromonospora peucetia</name>
    <dbReference type="NCBI Taxonomy" id="47871"/>
    <lineage>
        <taxon>Bacteria</taxon>
        <taxon>Bacillati</taxon>
        <taxon>Actinomycetota</taxon>
        <taxon>Actinomycetes</taxon>
        <taxon>Micromonosporales</taxon>
        <taxon>Micromonosporaceae</taxon>
        <taxon>Micromonospora</taxon>
    </lineage>
</organism>